<accession>A0A0X3AQH7</accession>
<dbReference type="Proteomes" id="UP000182761">
    <property type="component" value="Unassembled WGS sequence"/>
</dbReference>
<dbReference type="EMBL" id="FCOR01000007">
    <property type="protein sequence ID" value="CVK16503.1"/>
    <property type="molecule type" value="Genomic_DNA"/>
</dbReference>
<reference evidence="1 2" key="1">
    <citation type="submission" date="2016-01" db="EMBL/GenBank/DDBJ databases">
        <authorList>
            <person name="McClelland M."/>
            <person name="Jain A."/>
            <person name="Saraogi P."/>
            <person name="Mendelson R."/>
            <person name="Westerman R."/>
            <person name="SanMiguel P."/>
            <person name="Csonka L."/>
        </authorList>
    </citation>
    <scope>NUCLEOTIDE SEQUENCE [LARGE SCALE GENOMIC DNA]</scope>
    <source>
        <strain evidence="1 2">R-53146</strain>
    </source>
</reference>
<dbReference type="RefSeq" id="WP_055425690.1">
    <property type="nucleotide sequence ID" value="NZ_FCOR01000007.1"/>
</dbReference>
<gene>
    <name evidence="1" type="ORF">Ga0061079_107108</name>
</gene>
<dbReference type="Pfam" id="PF19875">
    <property type="entry name" value="DUF6348"/>
    <property type="match status" value="1"/>
</dbReference>
<dbReference type="OrthoDB" id="1092794at2"/>
<evidence type="ECO:0000313" key="1">
    <source>
        <dbReference type="EMBL" id="CVK16503.1"/>
    </source>
</evidence>
<dbReference type="InterPro" id="IPR045929">
    <property type="entry name" value="DUF6348"/>
</dbReference>
<sequence>MSPQEILANMLNAHDLTGIEYKEWILVDEQLPAIRADTFDYKEYEDGAGIRLDITLLLQNKKTITESYLGIGKNKISAVQNAFQNFVANSFHVFLSAFWQINNEDQIGIEQWNIKGNVWEVYIGNFGCKGDFNIPENLFKTIEEQIQEEDLNEDIYWIRIYYAHINGKEIMIEALKNNEAWPEMENNLKLVSWDISEKFYSLRNFIILKRRKNYLK</sequence>
<keyword evidence="2" id="KW-1185">Reference proteome</keyword>
<protein>
    <submittedName>
        <fullName evidence="1">Uncharacterized protein</fullName>
    </submittedName>
</protein>
<dbReference type="AlphaFoldDB" id="A0A0X3AQH7"/>
<organism evidence="1 2">
    <name type="scientific">Apibacter mensalis</name>
    <dbReference type="NCBI Taxonomy" id="1586267"/>
    <lineage>
        <taxon>Bacteria</taxon>
        <taxon>Pseudomonadati</taxon>
        <taxon>Bacteroidota</taxon>
        <taxon>Flavobacteriia</taxon>
        <taxon>Flavobacteriales</taxon>
        <taxon>Weeksellaceae</taxon>
        <taxon>Apibacter</taxon>
    </lineage>
</organism>
<evidence type="ECO:0000313" key="2">
    <source>
        <dbReference type="Proteomes" id="UP000182761"/>
    </source>
</evidence>
<proteinExistence type="predicted"/>
<name>A0A0X3AQH7_9FLAO</name>